<evidence type="ECO:0000256" key="3">
    <source>
        <dbReference type="ARBA" id="ARBA00022475"/>
    </source>
</evidence>
<sequence length="203" mass="21529">MSLQFLLTAFVVVLVPGTGVIYTLAIGLGQGARASAWAALGCTFGIVPHLLAATLGLAAVLHSSAVLFQAVKFAGVAYLLYLAWQAWKTDGTMSVSADKSGEPGWRVARRGALINILNPKLSLFFLALLPPFLSGRTETATAEMVGLGAVFMGLTFAVFLVYGAFASTARRWLLESETALRWMSRSFAAIFAALAARLAVERA</sequence>
<protein>
    <submittedName>
        <fullName evidence="8">LysE family transporter</fullName>
    </submittedName>
</protein>
<dbReference type="AlphaFoldDB" id="A0A225NFH6"/>
<feature type="transmembrane region" description="Helical" evidence="7">
    <location>
        <begin position="112"/>
        <end position="133"/>
    </location>
</feature>
<proteinExistence type="inferred from homology"/>
<comment type="similarity">
    <text evidence="2">Belongs to the Rht family.</text>
</comment>
<keyword evidence="4 7" id="KW-0812">Transmembrane</keyword>
<comment type="caution">
    <text evidence="8">The sequence shown here is derived from an EMBL/GenBank/DDBJ whole genome shotgun (WGS) entry which is preliminary data.</text>
</comment>
<dbReference type="GO" id="GO:0005886">
    <property type="term" value="C:plasma membrane"/>
    <property type="evidence" value="ECO:0007669"/>
    <property type="project" value="UniProtKB-SubCell"/>
</dbReference>
<organism evidence="8 9">
    <name type="scientific">Marinibacterium profundimaris</name>
    <dbReference type="NCBI Taxonomy" id="1679460"/>
    <lineage>
        <taxon>Bacteria</taxon>
        <taxon>Pseudomonadati</taxon>
        <taxon>Pseudomonadota</taxon>
        <taxon>Alphaproteobacteria</taxon>
        <taxon>Rhodobacterales</taxon>
        <taxon>Paracoccaceae</taxon>
        <taxon>Marinibacterium</taxon>
    </lineage>
</organism>
<dbReference type="Proteomes" id="UP000215377">
    <property type="component" value="Unassembled WGS sequence"/>
</dbReference>
<evidence type="ECO:0000256" key="6">
    <source>
        <dbReference type="ARBA" id="ARBA00023136"/>
    </source>
</evidence>
<dbReference type="PANTHER" id="PTHR30086">
    <property type="entry name" value="ARGININE EXPORTER PROTEIN ARGO"/>
    <property type="match status" value="1"/>
</dbReference>
<dbReference type="GO" id="GO:0042970">
    <property type="term" value="F:homoserine transmembrane transporter activity"/>
    <property type="evidence" value="ECO:0007669"/>
    <property type="project" value="TreeGrafter"/>
</dbReference>
<keyword evidence="9" id="KW-1185">Reference proteome</keyword>
<gene>
    <name evidence="8" type="ORF">ATO3_18115</name>
</gene>
<name>A0A225NFH6_9RHOB</name>
<evidence type="ECO:0000256" key="5">
    <source>
        <dbReference type="ARBA" id="ARBA00022989"/>
    </source>
</evidence>
<dbReference type="EMBL" id="AQQR01000008">
    <property type="protein sequence ID" value="OWU71715.1"/>
    <property type="molecule type" value="Genomic_DNA"/>
</dbReference>
<dbReference type="PANTHER" id="PTHR30086:SF14">
    <property type="entry name" value="HOMOSERINE_HOMOSERINE LACTONE EFFLUX PROTEIN"/>
    <property type="match status" value="1"/>
</dbReference>
<feature type="transmembrane region" description="Helical" evidence="7">
    <location>
        <begin position="145"/>
        <end position="167"/>
    </location>
</feature>
<keyword evidence="3" id="KW-1003">Cell membrane</keyword>
<dbReference type="InterPro" id="IPR001123">
    <property type="entry name" value="LeuE-type"/>
</dbReference>
<dbReference type="OrthoDB" id="9804822at2"/>
<evidence type="ECO:0000256" key="4">
    <source>
        <dbReference type="ARBA" id="ARBA00022692"/>
    </source>
</evidence>
<dbReference type="PIRSF" id="PIRSF006324">
    <property type="entry name" value="LeuE"/>
    <property type="match status" value="1"/>
</dbReference>
<evidence type="ECO:0000256" key="1">
    <source>
        <dbReference type="ARBA" id="ARBA00004651"/>
    </source>
</evidence>
<comment type="subcellular location">
    <subcellularLocation>
        <location evidence="1">Cell membrane</location>
        <topology evidence="1">Multi-pass membrane protein</topology>
    </subcellularLocation>
</comment>
<keyword evidence="5 7" id="KW-1133">Transmembrane helix</keyword>
<keyword evidence="6 7" id="KW-0472">Membrane</keyword>
<feature type="transmembrane region" description="Helical" evidence="7">
    <location>
        <begin position="37"/>
        <end position="60"/>
    </location>
</feature>
<dbReference type="Pfam" id="PF01810">
    <property type="entry name" value="LysE"/>
    <property type="match status" value="1"/>
</dbReference>
<evidence type="ECO:0000256" key="2">
    <source>
        <dbReference type="ARBA" id="ARBA00007928"/>
    </source>
</evidence>
<reference evidence="8 9" key="1">
    <citation type="submission" date="2013-04" db="EMBL/GenBank/DDBJ databases">
        <title>Oceanicola sp. 22II1-22F33 Genome Sequencing.</title>
        <authorList>
            <person name="Lai Q."/>
            <person name="Li G."/>
            <person name="Shao Z."/>
        </authorList>
    </citation>
    <scope>NUCLEOTIDE SEQUENCE [LARGE SCALE GENOMIC DNA]</scope>
    <source>
        <strain evidence="8 9">22II1-22F33</strain>
    </source>
</reference>
<dbReference type="RefSeq" id="WP_088651305.1">
    <property type="nucleotide sequence ID" value="NZ_AQQR01000008.1"/>
</dbReference>
<feature type="transmembrane region" description="Helical" evidence="7">
    <location>
        <begin position="66"/>
        <end position="84"/>
    </location>
</feature>
<evidence type="ECO:0000313" key="9">
    <source>
        <dbReference type="Proteomes" id="UP000215377"/>
    </source>
</evidence>
<evidence type="ECO:0000313" key="8">
    <source>
        <dbReference type="EMBL" id="OWU71715.1"/>
    </source>
</evidence>
<evidence type="ECO:0000256" key="7">
    <source>
        <dbReference type="SAM" id="Phobius"/>
    </source>
</evidence>
<feature type="transmembrane region" description="Helical" evidence="7">
    <location>
        <begin position="6"/>
        <end position="25"/>
    </location>
</feature>
<accession>A0A225NFH6</accession>